<dbReference type="GO" id="GO:0004843">
    <property type="term" value="F:cysteine-type deubiquitinase activity"/>
    <property type="evidence" value="ECO:0007669"/>
    <property type="project" value="UniProtKB-EC"/>
</dbReference>
<dbReference type="InterPro" id="IPR050164">
    <property type="entry name" value="Peptidase_C19"/>
</dbReference>
<keyword evidence="4" id="KW-0645">Protease</keyword>
<accession>A0A9K3GIL3</accession>
<gene>
    <name evidence="9" type="ORF">KIPB_005559</name>
</gene>
<proteinExistence type="inferred from homology"/>
<comment type="catalytic activity">
    <reaction evidence="1">
        <text>Thiol-dependent hydrolysis of ester, thioester, amide, peptide and isopeptide bonds formed by the C-terminal Gly of ubiquitin (a 76-residue protein attached to proteins as an intracellular targeting signal).</text>
        <dbReference type="EC" id="3.4.19.12"/>
    </reaction>
</comment>
<keyword evidence="7" id="KW-0788">Thiol protease</keyword>
<evidence type="ECO:0000256" key="5">
    <source>
        <dbReference type="ARBA" id="ARBA00022786"/>
    </source>
</evidence>
<dbReference type="InterPro" id="IPR018200">
    <property type="entry name" value="USP_CS"/>
</dbReference>
<feature type="domain" description="USP" evidence="8">
    <location>
        <begin position="24"/>
        <end position="370"/>
    </location>
</feature>
<evidence type="ECO:0000256" key="1">
    <source>
        <dbReference type="ARBA" id="ARBA00000707"/>
    </source>
</evidence>
<keyword evidence="10" id="KW-1185">Reference proteome</keyword>
<dbReference type="SUPFAM" id="SSF54001">
    <property type="entry name" value="Cysteine proteinases"/>
    <property type="match status" value="1"/>
</dbReference>
<dbReference type="PANTHER" id="PTHR24006:SF888">
    <property type="entry name" value="UBIQUITIN CARBOXYL-TERMINAL HYDROLASE 30"/>
    <property type="match status" value="1"/>
</dbReference>
<dbReference type="InterPro" id="IPR028889">
    <property type="entry name" value="USP"/>
</dbReference>
<dbReference type="EC" id="3.4.19.12" evidence="3"/>
<dbReference type="Proteomes" id="UP000265618">
    <property type="component" value="Unassembled WGS sequence"/>
</dbReference>
<dbReference type="EMBL" id="BDIP01001312">
    <property type="protein sequence ID" value="GIQ84117.1"/>
    <property type="molecule type" value="Genomic_DNA"/>
</dbReference>
<dbReference type="PROSITE" id="PS00973">
    <property type="entry name" value="USP_2"/>
    <property type="match status" value="1"/>
</dbReference>
<keyword evidence="6" id="KW-0378">Hydrolase</keyword>
<evidence type="ECO:0000313" key="10">
    <source>
        <dbReference type="Proteomes" id="UP000265618"/>
    </source>
</evidence>
<dbReference type="PANTHER" id="PTHR24006">
    <property type="entry name" value="UBIQUITIN CARBOXYL-TERMINAL HYDROLASE"/>
    <property type="match status" value="1"/>
</dbReference>
<evidence type="ECO:0000256" key="4">
    <source>
        <dbReference type="ARBA" id="ARBA00022670"/>
    </source>
</evidence>
<evidence type="ECO:0000256" key="6">
    <source>
        <dbReference type="ARBA" id="ARBA00022801"/>
    </source>
</evidence>
<protein>
    <recommendedName>
        <fullName evidence="3">ubiquitinyl hydrolase 1</fullName>
        <ecNumber evidence="3">3.4.19.12</ecNumber>
    </recommendedName>
</protein>
<keyword evidence="5" id="KW-0833">Ubl conjugation pathway</keyword>
<dbReference type="CDD" id="cd02257">
    <property type="entry name" value="Peptidase_C19"/>
    <property type="match status" value="1"/>
</dbReference>
<evidence type="ECO:0000313" key="9">
    <source>
        <dbReference type="EMBL" id="GIQ84117.1"/>
    </source>
</evidence>
<evidence type="ECO:0000256" key="2">
    <source>
        <dbReference type="ARBA" id="ARBA00009085"/>
    </source>
</evidence>
<dbReference type="AlphaFoldDB" id="A0A9K3GIL3"/>
<dbReference type="PROSITE" id="PS50235">
    <property type="entry name" value="USP_3"/>
    <property type="match status" value="1"/>
</dbReference>
<dbReference type="OrthoDB" id="292964at2759"/>
<dbReference type="Pfam" id="PF00443">
    <property type="entry name" value="UCH"/>
    <property type="match status" value="1"/>
</dbReference>
<evidence type="ECO:0000256" key="3">
    <source>
        <dbReference type="ARBA" id="ARBA00012759"/>
    </source>
</evidence>
<comment type="caution">
    <text evidence="9">The sequence shown here is derived from an EMBL/GenBank/DDBJ whole genome shotgun (WGS) entry which is preliminary data.</text>
</comment>
<evidence type="ECO:0000256" key="7">
    <source>
        <dbReference type="ARBA" id="ARBA00022807"/>
    </source>
</evidence>
<name>A0A9K3GIL3_9EUKA</name>
<organism evidence="9 10">
    <name type="scientific">Kipferlia bialata</name>
    <dbReference type="NCBI Taxonomy" id="797122"/>
    <lineage>
        <taxon>Eukaryota</taxon>
        <taxon>Metamonada</taxon>
        <taxon>Carpediemonas-like organisms</taxon>
        <taxon>Kipferlia</taxon>
    </lineage>
</organism>
<dbReference type="Gene3D" id="3.90.70.10">
    <property type="entry name" value="Cysteine proteinases"/>
    <property type="match status" value="2"/>
</dbReference>
<dbReference type="GO" id="GO:0005634">
    <property type="term" value="C:nucleus"/>
    <property type="evidence" value="ECO:0007669"/>
    <property type="project" value="TreeGrafter"/>
</dbReference>
<comment type="similarity">
    <text evidence="2">Belongs to the peptidase C19 family.</text>
</comment>
<reference evidence="9 10" key="1">
    <citation type="journal article" date="2018" name="PLoS ONE">
        <title>The draft genome of Kipferlia bialata reveals reductive genome evolution in fornicate parasites.</title>
        <authorList>
            <person name="Tanifuji G."/>
            <person name="Takabayashi S."/>
            <person name="Kume K."/>
            <person name="Takagi M."/>
            <person name="Nakayama T."/>
            <person name="Kamikawa R."/>
            <person name="Inagaki Y."/>
            <person name="Hashimoto T."/>
        </authorList>
    </citation>
    <scope>NUCLEOTIDE SEQUENCE [LARGE SCALE GENOMIC DNA]</scope>
    <source>
        <strain evidence="9">NY0173</strain>
    </source>
</reference>
<sequence length="370" mass="40181">MGQGQSLIDALDDSFQDTPPEAFIGLRNSGRQLCYQNAALQMLYWSPFRQALLLSCQPMLQVPAKAQERLALWMGVRQSRLQAGLPVRLAEERAMQCRPSIQSAVFPKEPVTSRRSLTLALCGMFQRMYKSNALTGTVGGGLSKANRASGGMFPLMRQCDSQEFVAFLLAQLRDEVPGSLSDCLRAYTHPVYLSGSDTRVCDTCGIKQDATMCAHVTSLPPLLLVHLMRFKHTAYGTEKVNTRVRLDRTLSISDLEGVVPAGTDMGGRHYTLIGVVAHIGDGSHSGHYISYVRVEGTALSNGTEAGVEGEGVMEGGTPDPDPDPAYVWIECDDSSMTVIPPAAMDSLEGGGEGRARGFERISAYMCLYAM</sequence>
<dbReference type="InterPro" id="IPR038765">
    <property type="entry name" value="Papain-like_cys_pep_sf"/>
</dbReference>
<dbReference type="GO" id="GO:0005829">
    <property type="term" value="C:cytosol"/>
    <property type="evidence" value="ECO:0007669"/>
    <property type="project" value="TreeGrafter"/>
</dbReference>
<dbReference type="GO" id="GO:0016579">
    <property type="term" value="P:protein deubiquitination"/>
    <property type="evidence" value="ECO:0007669"/>
    <property type="project" value="InterPro"/>
</dbReference>
<evidence type="ECO:0000259" key="8">
    <source>
        <dbReference type="PROSITE" id="PS50235"/>
    </source>
</evidence>
<dbReference type="GO" id="GO:0006508">
    <property type="term" value="P:proteolysis"/>
    <property type="evidence" value="ECO:0007669"/>
    <property type="project" value="UniProtKB-KW"/>
</dbReference>
<dbReference type="InterPro" id="IPR001394">
    <property type="entry name" value="Peptidase_C19_UCH"/>
</dbReference>